<dbReference type="AlphaFoldDB" id="A0A8C3U1M9"/>
<feature type="region of interest" description="Disordered" evidence="1">
    <location>
        <begin position="1"/>
        <end position="31"/>
    </location>
</feature>
<name>A0A8C3U1M9_CATUS</name>
<feature type="compositionally biased region" description="Low complexity" evidence="1">
    <location>
        <begin position="21"/>
        <end position="30"/>
    </location>
</feature>
<reference evidence="3" key="3">
    <citation type="submission" date="2025-09" db="UniProtKB">
        <authorList>
            <consortium name="Ensembl"/>
        </authorList>
    </citation>
    <scope>IDENTIFICATION</scope>
</reference>
<reference evidence="3" key="1">
    <citation type="submission" date="2020-10" db="EMBL/GenBank/DDBJ databases">
        <title>Catharus ustulatus (Swainson's thrush) genome, bCatUst1, primary haplotype v2.</title>
        <authorList>
            <person name="Delmore K."/>
            <person name="Vafadar M."/>
            <person name="Formenti G."/>
            <person name="Chow W."/>
            <person name="Pelan S."/>
            <person name="Howe K."/>
            <person name="Rhie A."/>
            <person name="Mountcastle J."/>
            <person name="Haase B."/>
            <person name="Fedrigo O."/>
            <person name="Jarvis E.D."/>
        </authorList>
    </citation>
    <scope>NUCLEOTIDE SEQUENCE [LARGE SCALE GENOMIC DNA]</scope>
</reference>
<feature type="transmembrane region" description="Helical" evidence="2">
    <location>
        <begin position="39"/>
        <end position="62"/>
    </location>
</feature>
<accession>A0A8C3U1M9</accession>
<sequence length="79" mass="9080">MREHSRAFPGGDVPACSSSVTPRPTRAPTHTHSDFIKPFHARILCMYFFFFLFGKLQSAVFFTHKWNFGRSGQDQSLDQ</sequence>
<dbReference type="Proteomes" id="UP000694563">
    <property type="component" value="Chromosome 24"/>
</dbReference>
<evidence type="ECO:0000313" key="4">
    <source>
        <dbReference type="Proteomes" id="UP000694563"/>
    </source>
</evidence>
<proteinExistence type="predicted"/>
<reference evidence="3" key="2">
    <citation type="submission" date="2025-08" db="UniProtKB">
        <authorList>
            <consortium name="Ensembl"/>
        </authorList>
    </citation>
    <scope>IDENTIFICATION</scope>
</reference>
<dbReference type="Ensembl" id="ENSCUST00005009443.1">
    <property type="protein sequence ID" value="ENSCUSP00005009070.1"/>
    <property type="gene ID" value="ENSCUSG00005005761.1"/>
</dbReference>
<organism evidence="3 4">
    <name type="scientific">Catharus ustulatus</name>
    <name type="common">Russet-backed thrush</name>
    <name type="synonym">Hylocichla ustulatus</name>
    <dbReference type="NCBI Taxonomy" id="91951"/>
    <lineage>
        <taxon>Eukaryota</taxon>
        <taxon>Metazoa</taxon>
        <taxon>Chordata</taxon>
        <taxon>Craniata</taxon>
        <taxon>Vertebrata</taxon>
        <taxon>Euteleostomi</taxon>
        <taxon>Archelosauria</taxon>
        <taxon>Archosauria</taxon>
        <taxon>Dinosauria</taxon>
        <taxon>Saurischia</taxon>
        <taxon>Theropoda</taxon>
        <taxon>Coelurosauria</taxon>
        <taxon>Aves</taxon>
        <taxon>Neognathae</taxon>
        <taxon>Neoaves</taxon>
        <taxon>Telluraves</taxon>
        <taxon>Australaves</taxon>
        <taxon>Passeriformes</taxon>
        <taxon>Turdidae</taxon>
        <taxon>Catharus</taxon>
    </lineage>
</organism>
<evidence type="ECO:0000313" key="3">
    <source>
        <dbReference type="Ensembl" id="ENSCUSP00005009070.1"/>
    </source>
</evidence>
<keyword evidence="2" id="KW-0472">Membrane</keyword>
<evidence type="ECO:0000256" key="1">
    <source>
        <dbReference type="SAM" id="MobiDB-lite"/>
    </source>
</evidence>
<keyword evidence="4" id="KW-1185">Reference proteome</keyword>
<keyword evidence="2" id="KW-1133">Transmembrane helix</keyword>
<protein>
    <submittedName>
        <fullName evidence="3">Uncharacterized protein</fullName>
    </submittedName>
</protein>
<evidence type="ECO:0000256" key="2">
    <source>
        <dbReference type="SAM" id="Phobius"/>
    </source>
</evidence>
<keyword evidence="2" id="KW-0812">Transmembrane</keyword>